<evidence type="ECO:0000313" key="2">
    <source>
        <dbReference type="EMBL" id="HIT93664.1"/>
    </source>
</evidence>
<feature type="chain" id="PRO_5038756355" evidence="1">
    <location>
        <begin position="26"/>
        <end position="339"/>
    </location>
</feature>
<feature type="signal peptide" evidence="1">
    <location>
        <begin position="1"/>
        <end position="25"/>
    </location>
</feature>
<gene>
    <name evidence="2" type="ORF">IAC43_00610</name>
</gene>
<keyword evidence="1" id="KW-0732">Signal</keyword>
<dbReference type="EMBL" id="DVLW01000017">
    <property type="protein sequence ID" value="HIT93664.1"/>
    <property type="molecule type" value="Genomic_DNA"/>
</dbReference>
<proteinExistence type="predicted"/>
<dbReference type="Proteomes" id="UP000824160">
    <property type="component" value="Unassembled WGS sequence"/>
</dbReference>
<evidence type="ECO:0000313" key="3">
    <source>
        <dbReference type="Proteomes" id="UP000824160"/>
    </source>
</evidence>
<evidence type="ECO:0000256" key="1">
    <source>
        <dbReference type="SAM" id="SignalP"/>
    </source>
</evidence>
<dbReference type="AlphaFoldDB" id="A0A9D1H6U4"/>
<reference evidence="2" key="1">
    <citation type="submission" date="2020-10" db="EMBL/GenBank/DDBJ databases">
        <authorList>
            <person name="Gilroy R."/>
        </authorList>
    </citation>
    <scope>NUCLEOTIDE SEQUENCE</scope>
    <source>
        <strain evidence="2">ChiBcec7-5410</strain>
    </source>
</reference>
<comment type="caution">
    <text evidence="2">The sequence shown here is derived from an EMBL/GenBank/DDBJ whole genome shotgun (WGS) entry which is preliminary data.</text>
</comment>
<organism evidence="2 3">
    <name type="scientific">Candidatus Faecivivens stercoripullorum</name>
    <dbReference type="NCBI Taxonomy" id="2840805"/>
    <lineage>
        <taxon>Bacteria</taxon>
        <taxon>Bacillati</taxon>
        <taxon>Bacillota</taxon>
        <taxon>Clostridia</taxon>
        <taxon>Eubacteriales</taxon>
        <taxon>Oscillospiraceae</taxon>
        <taxon>Oscillospiraceae incertae sedis</taxon>
        <taxon>Candidatus Faecivivens</taxon>
    </lineage>
</organism>
<accession>A0A9D1H6U4</accession>
<name>A0A9D1H6U4_9FIRM</name>
<sequence>MLKRKIIAIALTAALVSSFALPVVAADTSSASVPAQEEVQELPDSYLYYGVVKEIRTDENGNITQILMDSERYGELVALISEETVWVDSGHQRASDPSDLKVGEGIYVFHSPIQTMSLPPQSPAFAIVRDIPMDAGCAQYHEIEEVTEREDGKLQITTSNGGLYLIADEDTKVVSYDGEEDASLDDLKPGDHAMFWYGMVATSYPGQAYPNTVMILPEHDDDTLTGEEAASMLAELSDEGVETLAEAAQTAFESDDAVTLEEFVTALWEQAGSPVVDNYWGLIRFEDAGKISSDARDAMRWADKNGLLSGIEGDKLNSAENISETLAKEILAQYQELDG</sequence>
<reference evidence="2" key="2">
    <citation type="journal article" date="2021" name="PeerJ">
        <title>Extensive microbial diversity within the chicken gut microbiome revealed by metagenomics and culture.</title>
        <authorList>
            <person name="Gilroy R."/>
            <person name="Ravi A."/>
            <person name="Getino M."/>
            <person name="Pursley I."/>
            <person name="Horton D.L."/>
            <person name="Alikhan N.F."/>
            <person name="Baker D."/>
            <person name="Gharbi K."/>
            <person name="Hall N."/>
            <person name="Watson M."/>
            <person name="Adriaenssens E.M."/>
            <person name="Foster-Nyarko E."/>
            <person name="Jarju S."/>
            <person name="Secka A."/>
            <person name="Antonio M."/>
            <person name="Oren A."/>
            <person name="Chaudhuri R.R."/>
            <person name="La Ragione R."/>
            <person name="Hildebrand F."/>
            <person name="Pallen M.J."/>
        </authorList>
    </citation>
    <scope>NUCLEOTIDE SEQUENCE</scope>
    <source>
        <strain evidence="2">ChiBcec7-5410</strain>
    </source>
</reference>
<protein>
    <submittedName>
        <fullName evidence="2">Uncharacterized protein</fullName>
    </submittedName>
</protein>